<protein>
    <submittedName>
        <fullName evidence="2">Uncharacterized protein</fullName>
    </submittedName>
</protein>
<feature type="transmembrane region" description="Helical" evidence="1">
    <location>
        <begin position="32"/>
        <end position="54"/>
    </location>
</feature>
<keyword evidence="1" id="KW-1133">Transmembrane helix</keyword>
<accession>A0AB73TTQ8</accession>
<organism evidence="2 3">
    <name type="scientific">Enterococcus faecium</name>
    <name type="common">Streptococcus faecium</name>
    <dbReference type="NCBI Taxonomy" id="1352"/>
    <lineage>
        <taxon>Bacteria</taxon>
        <taxon>Bacillati</taxon>
        <taxon>Bacillota</taxon>
        <taxon>Bacilli</taxon>
        <taxon>Lactobacillales</taxon>
        <taxon>Enterococcaceae</taxon>
        <taxon>Enterococcus</taxon>
    </lineage>
</organism>
<dbReference type="EMBL" id="QHGU01000035">
    <property type="protein sequence ID" value="PZM55625.1"/>
    <property type="molecule type" value="Genomic_DNA"/>
</dbReference>
<keyword evidence="1" id="KW-0812">Transmembrane</keyword>
<dbReference type="AlphaFoldDB" id="A0AB73TTQ8"/>
<reference evidence="2 3" key="1">
    <citation type="submission" date="2018-05" db="EMBL/GenBank/DDBJ databases">
        <title>Vancomycin-resistant Enterococcus faecium strain from Chelyabinsk, Russia.</title>
        <authorList>
            <person name="Gostev V."/>
            <person name="Goncharov A."/>
            <person name="Kolodzhieva V."/>
            <person name="Suvorov A."/>
            <person name="Sidorenko S."/>
            <person name="Zueva L."/>
        </authorList>
    </citation>
    <scope>NUCLEOTIDE SEQUENCE [LARGE SCALE GENOMIC DNA]</scope>
    <source>
        <strain evidence="2 3">20</strain>
    </source>
</reference>
<gene>
    <name evidence="2" type="ORF">DKP91_08310</name>
</gene>
<proteinExistence type="predicted"/>
<dbReference type="Proteomes" id="UP000249070">
    <property type="component" value="Unassembled WGS sequence"/>
</dbReference>
<sequence>MLTRVFSKGNSKASSKASVHILTSHALSETSVFLLLPFQVLSYLSSLIVTNIFVEFNRYFFEQLFYLATINV</sequence>
<comment type="caution">
    <text evidence="2">The sequence shown here is derived from an EMBL/GenBank/DDBJ whole genome shotgun (WGS) entry which is preliminary data.</text>
</comment>
<evidence type="ECO:0000256" key="1">
    <source>
        <dbReference type="SAM" id="Phobius"/>
    </source>
</evidence>
<keyword evidence="1" id="KW-0472">Membrane</keyword>
<name>A0AB73TTQ8_ENTFC</name>
<evidence type="ECO:0000313" key="2">
    <source>
        <dbReference type="EMBL" id="PZM55625.1"/>
    </source>
</evidence>
<evidence type="ECO:0000313" key="3">
    <source>
        <dbReference type="Proteomes" id="UP000249070"/>
    </source>
</evidence>